<evidence type="ECO:0000256" key="2">
    <source>
        <dbReference type="ARBA" id="ARBA00022737"/>
    </source>
</evidence>
<dbReference type="SUPFAM" id="SSF48371">
    <property type="entry name" value="ARM repeat"/>
    <property type="match status" value="1"/>
</dbReference>
<keyword evidence="3" id="KW-0605">Phycobilisome</keyword>
<dbReference type="InterPro" id="IPR011989">
    <property type="entry name" value="ARM-like"/>
</dbReference>
<evidence type="ECO:0000256" key="1">
    <source>
        <dbReference type="ARBA" id="ARBA00022549"/>
    </source>
</evidence>
<accession>A0A7C3VRS3</accession>
<dbReference type="InterPro" id="IPR016024">
    <property type="entry name" value="ARM-type_fold"/>
</dbReference>
<keyword evidence="2" id="KW-0677">Repeat</keyword>
<dbReference type="EMBL" id="DSPX01000167">
    <property type="protein sequence ID" value="HGG02171.1"/>
    <property type="molecule type" value="Genomic_DNA"/>
</dbReference>
<keyword evidence="1" id="KW-0042">Antenna complex</keyword>
<comment type="caution">
    <text evidence="4">The sequence shown here is derived from an EMBL/GenBank/DDBJ whole genome shotgun (WGS) entry which is preliminary data.</text>
</comment>
<gene>
    <name evidence="4" type="ORF">ENR15_16380</name>
</gene>
<dbReference type="NCBIfam" id="NF045915">
    <property type="entry name" value="PhycobilmeDegNblB"/>
    <property type="match status" value="1"/>
</dbReference>
<reference evidence="4" key="1">
    <citation type="journal article" date="2020" name="mSystems">
        <title>Genome- and Community-Level Interaction Insights into Carbon Utilization and Element Cycling Functions of Hydrothermarchaeota in Hydrothermal Sediment.</title>
        <authorList>
            <person name="Zhou Z."/>
            <person name="Liu Y."/>
            <person name="Xu W."/>
            <person name="Pan J."/>
            <person name="Luo Z.H."/>
            <person name="Li M."/>
        </authorList>
    </citation>
    <scope>NUCLEOTIDE SEQUENCE [LARGE SCALE GENOMIC DNA]</scope>
    <source>
        <strain evidence="4">SpSt-374</strain>
    </source>
</reference>
<protein>
    <submittedName>
        <fullName evidence="4">HEAT repeat domain-containing protein</fullName>
    </submittedName>
</protein>
<dbReference type="InterPro" id="IPR004155">
    <property type="entry name" value="PBS_lyase_HEAT"/>
</dbReference>
<dbReference type="GO" id="GO:0016491">
    <property type="term" value="F:oxidoreductase activity"/>
    <property type="evidence" value="ECO:0007669"/>
    <property type="project" value="TreeGrafter"/>
</dbReference>
<dbReference type="Pfam" id="PF13646">
    <property type="entry name" value="HEAT_2"/>
    <property type="match status" value="1"/>
</dbReference>
<name>A0A7C3VRS3_9CYAN</name>
<dbReference type="PANTHER" id="PTHR12697">
    <property type="entry name" value="PBS LYASE HEAT-LIKE PROTEIN"/>
    <property type="match status" value="1"/>
</dbReference>
<dbReference type="GO" id="GO:0030089">
    <property type="term" value="C:phycobilisome"/>
    <property type="evidence" value="ECO:0007669"/>
    <property type="project" value="UniProtKB-KW"/>
</dbReference>
<evidence type="ECO:0000256" key="3">
    <source>
        <dbReference type="ARBA" id="ARBA00022738"/>
    </source>
</evidence>
<sequence length="222" mass="24142">MSITPESVQIMLNSDDVGERMSGVNRLRQIDKGRAFELIVTAIKDENARIRYAAVSQMATLGEVDPNQALPILRDRLLNDTETDVQAAAADALGALKLTAAFEDLQQLYFSNSNWLLRFSIVAALGEMGDPRCFDILADALGSDESIVQTVAIGSLGELRDPRALPLLLPLASNSDWQIRHRVAQALGNFLDGEQVRSTLEQLAADEQDVVATTAKYSLGLS</sequence>
<dbReference type="SMART" id="SM00567">
    <property type="entry name" value="EZ_HEAT"/>
    <property type="match status" value="6"/>
</dbReference>
<dbReference type="PANTHER" id="PTHR12697:SF39">
    <property type="entry name" value="SLR1687 PROTEIN"/>
    <property type="match status" value="1"/>
</dbReference>
<proteinExistence type="predicted"/>
<dbReference type="Gene3D" id="1.25.10.10">
    <property type="entry name" value="Leucine-rich Repeat Variant"/>
    <property type="match status" value="1"/>
</dbReference>
<evidence type="ECO:0000313" key="4">
    <source>
        <dbReference type="EMBL" id="HGG02171.1"/>
    </source>
</evidence>
<dbReference type="AlphaFoldDB" id="A0A7C3VRS3"/>
<organism evidence="4">
    <name type="scientific">Planktothricoides sp. SpSt-374</name>
    <dbReference type="NCBI Taxonomy" id="2282167"/>
    <lineage>
        <taxon>Bacteria</taxon>
        <taxon>Bacillati</taxon>
        <taxon>Cyanobacteriota</taxon>
        <taxon>Cyanophyceae</taxon>
        <taxon>Oscillatoriophycideae</taxon>
        <taxon>Oscillatoriales</taxon>
        <taxon>Oscillatoriaceae</taxon>
        <taxon>Planktothricoides</taxon>
    </lineage>
</organism>
<dbReference type="InterPro" id="IPR000357">
    <property type="entry name" value="HEAT"/>
</dbReference>
<dbReference type="Pfam" id="PF02985">
    <property type="entry name" value="HEAT"/>
    <property type="match status" value="1"/>
</dbReference>